<evidence type="ECO:0000256" key="4">
    <source>
        <dbReference type="ARBA" id="ARBA00022705"/>
    </source>
</evidence>
<dbReference type="NCBIfam" id="NF008044">
    <property type="entry name" value="PRK10776.1"/>
    <property type="match status" value="1"/>
</dbReference>
<dbReference type="InterPro" id="IPR020084">
    <property type="entry name" value="NUDIX_hydrolase_CS"/>
</dbReference>
<evidence type="ECO:0000256" key="9">
    <source>
        <dbReference type="ARBA" id="ARBA00023204"/>
    </source>
</evidence>
<feature type="domain" description="Nudix hydrolase" evidence="20">
    <location>
        <begin position="1"/>
        <end position="128"/>
    </location>
</feature>
<evidence type="ECO:0000256" key="11">
    <source>
        <dbReference type="ARBA" id="ARBA00036904"/>
    </source>
</evidence>
<dbReference type="PROSITE" id="PS51462">
    <property type="entry name" value="NUDIX"/>
    <property type="match status" value="1"/>
</dbReference>
<evidence type="ECO:0000259" key="20">
    <source>
        <dbReference type="PROSITE" id="PS51462"/>
    </source>
</evidence>
<evidence type="ECO:0000256" key="17">
    <source>
        <dbReference type="PIRSR" id="PIRSR603561-1"/>
    </source>
</evidence>
<comment type="catalytic activity">
    <reaction evidence="10">
        <text>8-oxo-dGTP + H2O = 8-oxo-dGMP + diphosphate + H(+)</text>
        <dbReference type="Rhea" id="RHEA:31575"/>
        <dbReference type="ChEBI" id="CHEBI:15377"/>
        <dbReference type="ChEBI" id="CHEBI:15378"/>
        <dbReference type="ChEBI" id="CHEBI:33019"/>
        <dbReference type="ChEBI" id="CHEBI:63224"/>
        <dbReference type="ChEBI" id="CHEBI:77896"/>
        <dbReference type="EC" id="3.6.1.55"/>
    </reaction>
</comment>
<reference evidence="21 22" key="1">
    <citation type="submission" date="2018-10" db="EMBL/GenBank/DDBJ databases">
        <title>Draft genome sequence for the type isolate of Erwinia psidii, agent causal of bacterial blight in guava (Psidium guajava) and wilt and die-back of Eucalyptus spp.</title>
        <authorList>
            <person name="Hermenegildo P.S."/>
            <person name="Santos S.A."/>
            <person name="Guimaraes L.M.S."/>
            <person name="Vidigal P.M.P."/>
            <person name="Pereira I.C."/>
            <person name="Badel J.L."/>
            <person name="Alfenas-Zerbini P."/>
            <person name="Ferreira M.A.S.V."/>
            <person name="Alfenas A.C."/>
        </authorList>
    </citation>
    <scope>NUCLEOTIDE SEQUENCE [LARGE SCALE GENOMIC DNA]</scope>
    <source>
        <strain evidence="21 22">IBSBF 435</strain>
    </source>
</reference>
<dbReference type="GO" id="GO:0006260">
    <property type="term" value="P:DNA replication"/>
    <property type="evidence" value="ECO:0007669"/>
    <property type="project" value="UniProtKB-KW"/>
</dbReference>
<protein>
    <recommendedName>
        <fullName evidence="13">8-oxo-dGTP diphosphatase</fullName>
        <ecNumber evidence="12">3.6.1.55</ecNumber>
    </recommendedName>
    <alternativeName>
        <fullName evidence="16">7,8-dihydro-8-oxoguanine-triphosphatase</fullName>
    </alternativeName>
    <alternativeName>
        <fullName evidence="15">Mutator protein MutT</fullName>
    </alternativeName>
    <alternativeName>
        <fullName evidence="14">dGTP pyrophosphohydrolase</fullName>
    </alternativeName>
</protein>
<feature type="binding site" evidence="17">
    <location>
        <begin position="34"/>
        <end position="37"/>
    </location>
    <ligand>
        <name>8-oxo-dGTP</name>
        <dbReference type="ChEBI" id="CHEBI:77896"/>
    </ligand>
</feature>
<dbReference type="Gene3D" id="3.90.79.10">
    <property type="entry name" value="Nucleoside Triphosphate Pyrophosphohydrolase"/>
    <property type="match status" value="1"/>
</dbReference>
<dbReference type="GO" id="GO:0006281">
    <property type="term" value="P:DNA repair"/>
    <property type="evidence" value="ECO:0007669"/>
    <property type="project" value="UniProtKB-KW"/>
</dbReference>
<evidence type="ECO:0000256" key="18">
    <source>
        <dbReference type="PIRSR" id="PIRSR603561-2"/>
    </source>
</evidence>
<dbReference type="GO" id="GO:0008413">
    <property type="term" value="F:8-oxo-7,8-dihydroguanosine triphosphate pyrophosphatase activity"/>
    <property type="evidence" value="ECO:0007669"/>
    <property type="project" value="InterPro"/>
</dbReference>
<evidence type="ECO:0000256" key="8">
    <source>
        <dbReference type="ARBA" id="ARBA00022842"/>
    </source>
</evidence>
<dbReference type="EMBL" id="RHHM01000002">
    <property type="protein sequence ID" value="RQM39611.1"/>
    <property type="molecule type" value="Genomic_DNA"/>
</dbReference>
<evidence type="ECO:0000256" key="14">
    <source>
        <dbReference type="ARBA" id="ARBA00041592"/>
    </source>
</evidence>
<evidence type="ECO:0000256" key="15">
    <source>
        <dbReference type="ARBA" id="ARBA00041979"/>
    </source>
</evidence>
<feature type="binding site" evidence="18">
    <location>
        <position position="57"/>
    </location>
    <ligand>
        <name>Mg(2+)</name>
        <dbReference type="ChEBI" id="CHEBI:18420"/>
    </ligand>
</feature>
<evidence type="ECO:0000256" key="12">
    <source>
        <dbReference type="ARBA" id="ARBA00038905"/>
    </source>
</evidence>
<comment type="caution">
    <text evidence="21">The sequence shown here is derived from an EMBL/GenBank/DDBJ whole genome shotgun (WGS) entry which is preliminary data.</text>
</comment>
<evidence type="ECO:0000256" key="6">
    <source>
        <dbReference type="ARBA" id="ARBA00022763"/>
    </source>
</evidence>
<dbReference type="InterPro" id="IPR003561">
    <property type="entry name" value="Mutator_MutT"/>
</dbReference>
<name>A0A3N6SLA6_9GAMM</name>
<evidence type="ECO:0000256" key="7">
    <source>
        <dbReference type="ARBA" id="ARBA00022801"/>
    </source>
</evidence>
<dbReference type="PROSITE" id="PS00893">
    <property type="entry name" value="NUDIX_BOX"/>
    <property type="match status" value="1"/>
</dbReference>
<comment type="similarity">
    <text evidence="2 19">Belongs to the Nudix hydrolase family.</text>
</comment>
<keyword evidence="5 18" id="KW-0479">Metal-binding</keyword>
<dbReference type="PANTHER" id="PTHR47707:SF1">
    <property type="entry name" value="NUDIX HYDROLASE FAMILY PROTEIN"/>
    <property type="match status" value="1"/>
</dbReference>
<dbReference type="Pfam" id="PF00293">
    <property type="entry name" value="NUDIX"/>
    <property type="match status" value="1"/>
</dbReference>
<evidence type="ECO:0000256" key="2">
    <source>
        <dbReference type="ARBA" id="ARBA00005582"/>
    </source>
</evidence>
<dbReference type="GO" id="GO:0035539">
    <property type="term" value="F:8-oxo-7,8-dihydrodeoxyguanosine triphosphate pyrophosphatase activity"/>
    <property type="evidence" value="ECO:0007669"/>
    <property type="project" value="UniProtKB-EC"/>
</dbReference>
<evidence type="ECO:0000256" key="19">
    <source>
        <dbReference type="RuleBase" id="RU003476"/>
    </source>
</evidence>
<dbReference type="CDD" id="cd03425">
    <property type="entry name" value="NUDIX_MutT_NudA_like"/>
    <property type="match status" value="1"/>
</dbReference>
<keyword evidence="6" id="KW-0227">DNA damage</keyword>
<dbReference type="PANTHER" id="PTHR47707">
    <property type="entry name" value="8-OXO-DGTP DIPHOSPHATASE"/>
    <property type="match status" value="1"/>
</dbReference>
<dbReference type="OrthoDB" id="9810648at2"/>
<evidence type="ECO:0000256" key="10">
    <source>
        <dbReference type="ARBA" id="ARBA00035861"/>
    </source>
</evidence>
<keyword evidence="22" id="KW-1185">Reference proteome</keyword>
<evidence type="ECO:0000256" key="3">
    <source>
        <dbReference type="ARBA" id="ARBA00022457"/>
    </source>
</evidence>
<dbReference type="EC" id="3.6.1.55" evidence="12"/>
<dbReference type="AlphaFoldDB" id="A0A3N6SLA6"/>
<evidence type="ECO:0000256" key="16">
    <source>
        <dbReference type="ARBA" id="ARBA00042798"/>
    </source>
</evidence>
<evidence type="ECO:0000313" key="22">
    <source>
        <dbReference type="Proteomes" id="UP000279457"/>
    </source>
</evidence>
<gene>
    <name evidence="21" type="primary">mutT</name>
    <name evidence="21" type="ORF">EB241_04080</name>
</gene>
<keyword evidence="9" id="KW-0234">DNA repair</keyword>
<dbReference type="InterPro" id="IPR015797">
    <property type="entry name" value="NUDIX_hydrolase-like_dom_sf"/>
</dbReference>
<dbReference type="SUPFAM" id="SSF55811">
    <property type="entry name" value="Nudix"/>
    <property type="match status" value="1"/>
</dbReference>
<keyword evidence="3" id="KW-0515">Mutator protein</keyword>
<sequence length="131" mass="14923">MKHLQVVVGIIRDKNQNIFLAKRSASSHMGNRWEFPGGKIEPGETAEQALKRELSEETGIDVIHAVAWDRSEHTDAQLHVTLHFFMVDEWRGEPYGREGQPQRWVAQCDLVADEFPPANIPIVARLLKEAK</sequence>
<proteinExistence type="inferred from homology"/>
<dbReference type="FunFam" id="3.90.79.10:FF:000014">
    <property type="entry name" value="8-oxo-dGTP diphosphatase MutT"/>
    <property type="match status" value="1"/>
</dbReference>
<feature type="binding site" evidence="17">
    <location>
        <position position="28"/>
    </location>
    <ligand>
        <name>8-oxo-dGTP</name>
        <dbReference type="ChEBI" id="CHEBI:77896"/>
    </ligand>
</feature>
<keyword evidence="7 19" id="KW-0378">Hydrolase</keyword>
<organism evidence="21 22">
    <name type="scientific">Erwinia psidii</name>
    <dbReference type="NCBI Taxonomy" id="69224"/>
    <lineage>
        <taxon>Bacteria</taxon>
        <taxon>Pseudomonadati</taxon>
        <taxon>Pseudomonadota</taxon>
        <taxon>Gammaproteobacteria</taxon>
        <taxon>Enterobacterales</taxon>
        <taxon>Erwiniaceae</taxon>
        <taxon>Erwinia</taxon>
    </lineage>
</organism>
<dbReference type="PRINTS" id="PR00502">
    <property type="entry name" value="NUDIXFAMILY"/>
</dbReference>
<dbReference type="GO" id="GO:0046872">
    <property type="term" value="F:metal ion binding"/>
    <property type="evidence" value="ECO:0007669"/>
    <property type="project" value="UniProtKB-KW"/>
</dbReference>
<evidence type="ECO:0000256" key="5">
    <source>
        <dbReference type="ARBA" id="ARBA00022723"/>
    </source>
</evidence>
<keyword evidence="4" id="KW-0235">DNA replication</keyword>
<feature type="binding site" evidence="17">
    <location>
        <position position="23"/>
    </location>
    <ligand>
        <name>8-oxo-dGTP</name>
        <dbReference type="ChEBI" id="CHEBI:77896"/>
    </ligand>
</feature>
<dbReference type="GO" id="GO:0044715">
    <property type="term" value="F:8-oxo-dGDP phosphatase activity"/>
    <property type="evidence" value="ECO:0007669"/>
    <property type="project" value="TreeGrafter"/>
</dbReference>
<dbReference type="InterPro" id="IPR020476">
    <property type="entry name" value="Nudix_hydrolase"/>
</dbReference>
<dbReference type="GO" id="GO:0044716">
    <property type="term" value="F:8-oxo-GDP phosphatase activity"/>
    <property type="evidence" value="ECO:0007669"/>
    <property type="project" value="TreeGrafter"/>
</dbReference>
<evidence type="ECO:0000256" key="13">
    <source>
        <dbReference type="ARBA" id="ARBA00040794"/>
    </source>
</evidence>
<accession>A0A3N6SLA6</accession>
<dbReference type="Proteomes" id="UP000279457">
    <property type="component" value="Unassembled WGS sequence"/>
</dbReference>
<feature type="binding site" evidence="17">
    <location>
        <position position="119"/>
    </location>
    <ligand>
        <name>8-oxo-dGTP</name>
        <dbReference type="ChEBI" id="CHEBI:77896"/>
    </ligand>
</feature>
<comment type="cofactor">
    <cofactor evidence="1 18">
        <name>Mg(2+)</name>
        <dbReference type="ChEBI" id="CHEBI:18420"/>
    </cofactor>
</comment>
<dbReference type="InterPro" id="IPR047127">
    <property type="entry name" value="MutT-like"/>
</dbReference>
<dbReference type="InterPro" id="IPR000086">
    <property type="entry name" value="NUDIX_hydrolase_dom"/>
</dbReference>
<feature type="binding site" evidence="18">
    <location>
        <position position="37"/>
    </location>
    <ligand>
        <name>Mg(2+)</name>
        <dbReference type="ChEBI" id="CHEBI:18420"/>
    </ligand>
</feature>
<dbReference type="NCBIfam" id="TIGR00586">
    <property type="entry name" value="mutt"/>
    <property type="match status" value="1"/>
</dbReference>
<evidence type="ECO:0000313" key="21">
    <source>
        <dbReference type="EMBL" id="RQM39611.1"/>
    </source>
</evidence>
<dbReference type="PRINTS" id="PR01401">
    <property type="entry name" value="MUTATORMUTT"/>
</dbReference>
<evidence type="ECO:0000256" key="1">
    <source>
        <dbReference type="ARBA" id="ARBA00001946"/>
    </source>
</evidence>
<comment type="catalytic activity">
    <reaction evidence="11">
        <text>8-oxo-GTP + H2O = 8-oxo-GMP + diphosphate + H(+)</text>
        <dbReference type="Rhea" id="RHEA:67616"/>
        <dbReference type="ChEBI" id="CHEBI:15377"/>
        <dbReference type="ChEBI" id="CHEBI:15378"/>
        <dbReference type="ChEBI" id="CHEBI:33019"/>
        <dbReference type="ChEBI" id="CHEBI:143553"/>
        <dbReference type="ChEBI" id="CHEBI:145694"/>
    </reaction>
</comment>
<keyword evidence="8 18" id="KW-0460">Magnesium</keyword>
<dbReference type="RefSeq" id="WP_124231913.1">
    <property type="nucleotide sequence ID" value="NZ_RHHM01000002.1"/>
</dbReference>